<proteinExistence type="inferred from homology"/>
<evidence type="ECO:0000256" key="3">
    <source>
        <dbReference type="ARBA" id="ARBA00022723"/>
    </source>
</evidence>
<protein>
    <recommendedName>
        <fullName evidence="8">Carboxylic ester hydrolase</fullName>
        <ecNumber evidence="8">3.1.1.-</ecNumber>
    </recommendedName>
</protein>
<dbReference type="InterPro" id="IPR011118">
    <property type="entry name" value="Tannase/feruloyl_esterase"/>
</dbReference>
<evidence type="ECO:0000313" key="9">
    <source>
        <dbReference type="EMBL" id="OJJ46566.1"/>
    </source>
</evidence>
<keyword evidence="6" id="KW-0106">Calcium</keyword>
<keyword evidence="10" id="KW-1185">Reference proteome</keyword>
<reference evidence="10" key="1">
    <citation type="journal article" date="2017" name="Genome Biol.">
        <title>Comparative genomics reveals high biological diversity and specific adaptations in the industrially and medically important fungal genus Aspergillus.</title>
        <authorList>
            <person name="de Vries R.P."/>
            <person name="Riley R."/>
            <person name="Wiebenga A."/>
            <person name="Aguilar-Osorio G."/>
            <person name="Amillis S."/>
            <person name="Uchima C.A."/>
            <person name="Anderluh G."/>
            <person name="Asadollahi M."/>
            <person name="Askin M."/>
            <person name="Barry K."/>
            <person name="Battaglia E."/>
            <person name="Bayram O."/>
            <person name="Benocci T."/>
            <person name="Braus-Stromeyer S.A."/>
            <person name="Caldana C."/>
            <person name="Canovas D."/>
            <person name="Cerqueira G.C."/>
            <person name="Chen F."/>
            <person name="Chen W."/>
            <person name="Choi C."/>
            <person name="Clum A."/>
            <person name="Dos Santos R.A."/>
            <person name="Damasio A.R."/>
            <person name="Diallinas G."/>
            <person name="Emri T."/>
            <person name="Fekete E."/>
            <person name="Flipphi M."/>
            <person name="Freyberg S."/>
            <person name="Gallo A."/>
            <person name="Gournas C."/>
            <person name="Habgood R."/>
            <person name="Hainaut M."/>
            <person name="Harispe M.L."/>
            <person name="Henrissat B."/>
            <person name="Hilden K.S."/>
            <person name="Hope R."/>
            <person name="Hossain A."/>
            <person name="Karabika E."/>
            <person name="Karaffa L."/>
            <person name="Karanyi Z."/>
            <person name="Krasevec N."/>
            <person name="Kuo A."/>
            <person name="Kusch H."/>
            <person name="LaButti K."/>
            <person name="Lagendijk E.L."/>
            <person name="Lapidus A."/>
            <person name="Levasseur A."/>
            <person name="Lindquist E."/>
            <person name="Lipzen A."/>
            <person name="Logrieco A.F."/>
            <person name="MacCabe A."/>
            <person name="Maekelae M.R."/>
            <person name="Malavazi I."/>
            <person name="Melin P."/>
            <person name="Meyer V."/>
            <person name="Mielnichuk N."/>
            <person name="Miskei M."/>
            <person name="Molnar A.P."/>
            <person name="Mule G."/>
            <person name="Ngan C.Y."/>
            <person name="Orejas M."/>
            <person name="Orosz E."/>
            <person name="Ouedraogo J.P."/>
            <person name="Overkamp K.M."/>
            <person name="Park H.-S."/>
            <person name="Perrone G."/>
            <person name="Piumi F."/>
            <person name="Punt P.J."/>
            <person name="Ram A.F."/>
            <person name="Ramon A."/>
            <person name="Rauscher S."/>
            <person name="Record E."/>
            <person name="Riano-Pachon D.M."/>
            <person name="Robert V."/>
            <person name="Roehrig J."/>
            <person name="Ruller R."/>
            <person name="Salamov A."/>
            <person name="Salih N.S."/>
            <person name="Samson R.A."/>
            <person name="Sandor E."/>
            <person name="Sanguinetti M."/>
            <person name="Schuetze T."/>
            <person name="Sepcic K."/>
            <person name="Shelest E."/>
            <person name="Sherlock G."/>
            <person name="Sophianopoulou V."/>
            <person name="Squina F.M."/>
            <person name="Sun H."/>
            <person name="Susca A."/>
            <person name="Todd R.B."/>
            <person name="Tsang A."/>
            <person name="Unkles S.E."/>
            <person name="van de Wiele N."/>
            <person name="van Rossen-Uffink D."/>
            <person name="Oliveira J.V."/>
            <person name="Vesth T.C."/>
            <person name="Visser J."/>
            <person name="Yu J.-H."/>
            <person name="Zhou M."/>
            <person name="Andersen M.R."/>
            <person name="Archer D.B."/>
            <person name="Baker S.E."/>
            <person name="Benoit I."/>
            <person name="Brakhage A.A."/>
            <person name="Braus G.H."/>
            <person name="Fischer R."/>
            <person name="Frisvad J.C."/>
            <person name="Goldman G.H."/>
            <person name="Houbraken J."/>
            <person name="Oakley B."/>
            <person name="Pocsi I."/>
            <person name="Scazzocchio C."/>
            <person name="Seiboth B."/>
            <person name="vanKuyk P.A."/>
            <person name="Wortman J."/>
            <person name="Dyer P.S."/>
            <person name="Grigoriev I.V."/>
        </authorList>
    </citation>
    <scope>NUCLEOTIDE SEQUENCE [LARGE SCALE GENOMIC DNA]</scope>
    <source>
        <strain evidence="10">CBS 506.65</strain>
    </source>
</reference>
<evidence type="ECO:0000313" key="10">
    <source>
        <dbReference type="Proteomes" id="UP000184188"/>
    </source>
</evidence>
<dbReference type="EC" id="3.1.1.-" evidence="8"/>
<keyword evidence="7" id="KW-1015">Disulfide bond</keyword>
<keyword evidence="5 8" id="KW-0378">Hydrolase</keyword>
<dbReference type="AlphaFoldDB" id="A0A1L9SHI5"/>
<evidence type="ECO:0000256" key="6">
    <source>
        <dbReference type="ARBA" id="ARBA00022837"/>
    </source>
</evidence>
<dbReference type="GeneID" id="34612871"/>
<evidence type="ECO:0000256" key="8">
    <source>
        <dbReference type="RuleBase" id="RU361238"/>
    </source>
</evidence>
<evidence type="ECO:0000256" key="2">
    <source>
        <dbReference type="ARBA" id="ARBA00022487"/>
    </source>
</evidence>
<dbReference type="EMBL" id="KV878342">
    <property type="protein sequence ID" value="OJJ46566.1"/>
    <property type="molecule type" value="Genomic_DNA"/>
</dbReference>
<dbReference type="PANTHER" id="PTHR33938:SF16">
    <property type="entry name" value="CARBOXYLIC ESTER HYDROLASE"/>
    <property type="match status" value="1"/>
</dbReference>
<evidence type="ECO:0000256" key="5">
    <source>
        <dbReference type="ARBA" id="ARBA00022801"/>
    </source>
</evidence>
<gene>
    <name evidence="9" type="ORF">ASPZODRAFT_159412</name>
</gene>
<comment type="similarity">
    <text evidence="1 8">Belongs to the tannase family.</text>
</comment>
<sequence length="589" mass="63668">MARLTRLAATAAAAASLAHASSATLDDVCTVSYVQSSLPDDDYLTGVSTFPDTVTAAVVTNASISGENFFPDAVIDFCNVTFAYTHRGRNDTVLVNYWLPAPANFANRFLATGGGGFAINSGTTVSGSLPGGVMYGAVAGLTDGGFGSFDTEVSSAILIENGTINYDALYMFGYQGIHEMTLLGQELTQTFYNSSSTKLYSYYQGCSEGGREGMSQLQRFHDQFDGLAIGAPALRYAFQQVQHLWAGYVQKKLDTFPSTCEFSKIMNATIAACDKLDGKEDGVIGRSDLCALEFDLQSIVGEAYSCAADFTISVEYGAGAEPVDTPAVSGNVSQEAVTMMKTILAGPKDSEGRQMYFSYQPGAYIDDSVTEYDSTTDTWGLDISALGGEFVTLFLEKVELDNLPTLDGVTADTLKHWIMQAWTEFEDTLQTTWPDLTLLAESGAKILHFHGEQDDSIPTASSVRYYESVRSIMYGDLNTTASYAAMDEFYRLFLVPGGAHCSPNTAQPNGPWPQTNLQVLIDWVEAGVAPATLNGTILQGDQAGDNQQICPWPTRPYWSNDTAANPDCVHSDSIEAMIYDLDAFRMPVY</sequence>
<feature type="chain" id="PRO_5011810534" description="Carboxylic ester hydrolase" evidence="8">
    <location>
        <begin position="24"/>
        <end position="589"/>
    </location>
</feature>
<dbReference type="RefSeq" id="XP_022581076.1">
    <property type="nucleotide sequence ID" value="XM_022726407.1"/>
</dbReference>
<evidence type="ECO:0000256" key="1">
    <source>
        <dbReference type="ARBA" id="ARBA00006249"/>
    </source>
</evidence>
<dbReference type="Pfam" id="PF07519">
    <property type="entry name" value="Tannase"/>
    <property type="match status" value="1"/>
</dbReference>
<dbReference type="VEuPathDB" id="FungiDB:ASPZODRAFT_159412"/>
<keyword evidence="2" id="KW-0719">Serine esterase</keyword>
<dbReference type="Proteomes" id="UP000184188">
    <property type="component" value="Unassembled WGS sequence"/>
</dbReference>
<dbReference type="PANTHER" id="PTHR33938">
    <property type="entry name" value="FERULOYL ESTERASE B-RELATED"/>
    <property type="match status" value="1"/>
</dbReference>
<organism evidence="9 10">
    <name type="scientific">Penicilliopsis zonata CBS 506.65</name>
    <dbReference type="NCBI Taxonomy" id="1073090"/>
    <lineage>
        <taxon>Eukaryota</taxon>
        <taxon>Fungi</taxon>
        <taxon>Dikarya</taxon>
        <taxon>Ascomycota</taxon>
        <taxon>Pezizomycotina</taxon>
        <taxon>Eurotiomycetes</taxon>
        <taxon>Eurotiomycetidae</taxon>
        <taxon>Eurotiales</taxon>
        <taxon>Aspergillaceae</taxon>
        <taxon>Penicilliopsis</taxon>
    </lineage>
</organism>
<accession>A0A1L9SHI5</accession>
<evidence type="ECO:0000256" key="7">
    <source>
        <dbReference type="ARBA" id="ARBA00023157"/>
    </source>
</evidence>
<dbReference type="GO" id="GO:0030600">
    <property type="term" value="F:feruloyl esterase activity"/>
    <property type="evidence" value="ECO:0007669"/>
    <property type="project" value="UniProtKB-ARBA"/>
</dbReference>
<dbReference type="SUPFAM" id="SSF53474">
    <property type="entry name" value="alpha/beta-Hydrolases"/>
    <property type="match status" value="1"/>
</dbReference>
<dbReference type="InterPro" id="IPR029058">
    <property type="entry name" value="AB_hydrolase_fold"/>
</dbReference>
<dbReference type="OrthoDB" id="3039123at2759"/>
<evidence type="ECO:0000256" key="4">
    <source>
        <dbReference type="ARBA" id="ARBA00022729"/>
    </source>
</evidence>
<keyword evidence="4 8" id="KW-0732">Signal</keyword>
<dbReference type="GO" id="GO:0046872">
    <property type="term" value="F:metal ion binding"/>
    <property type="evidence" value="ECO:0007669"/>
    <property type="project" value="UniProtKB-KW"/>
</dbReference>
<name>A0A1L9SHI5_9EURO</name>
<feature type="signal peptide" evidence="8">
    <location>
        <begin position="1"/>
        <end position="23"/>
    </location>
</feature>
<keyword evidence="3" id="KW-0479">Metal-binding</keyword>